<protein>
    <submittedName>
        <fullName evidence="2">VOC family protein</fullName>
    </submittedName>
</protein>
<dbReference type="Proteomes" id="UP001629246">
    <property type="component" value="Unassembled WGS sequence"/>
</dbReference>
<dbReference type="RefSeq" id="WP_408159648.1">
    <property type="nucleotide sequence ID" value="NZ_JAQQFM010000008.1"/>
</dbReference>
<name>A0ABW9ADX0_9BURK</name>
<evidence type="ECO:0000259" key="1">
    <source>
        <dbReference type="Pfam" id="PF13468"/>
    </source>
</evidence>
<keyword evidence="3" id="KW-1185">Reference proteome</keyword>
<comment type="caution">
    <text evidence="2">The sequence shown here is derived from an EMBL/GenBank/DDBJ whole genome shotgun (WGS) entry which is preliminary data.</text>
</comment>
<dbReference type="Pfam" id="PF13468">
    <property type="entry name" value="Glyoxalase_3"/>
    <property type="match status" value="1"/>
</dbReference>
<reference evidence="2 3" key="1">
    <citation type="journal article" date="2024" name="Chem. Sci.">
        <title>Discovery of megapolipeptins by genome mining of a Burkholderiales bacteria collection.</title>
        <authorList>
            <person name="Paulo B.S."/>
            <person name="Recchia M.J.J."/>
            <person name="Lee S."/>
            <person name="Fergusson C.H."/>
            <person name="Romanowski S.B."/>
            <person name="Hernandez A."/>
            <person name="Krull N."/>
            <person name="Liu D.Y."/>
            <person name="Cavanagh H."/>
            <person name="Bos A."/>
            <person name="Gray C.A."/>
            <person name="Murphy B.T."/>
            <person name="Linington R.G."/>
            <person name="Eustaquio A.S."/>
        </authorList>
    </citation>
    <scope>NUCLEOTIDE SEQUENCE [LARGE SCALE GENOMIC DNA]</scope>
    <source>
        <strain evidence="2 3">RL21-008-BIB-A</strain>
    </source>
</reference>
<evidence type="ECO:0000313" key="3">
    <source>
        <dbReference type="Proteomes" id="UP001629246"/>
    </source>
</evidence>
<organism evidence="2 3">
    <name type="scientific">Herbaspirillum lusitanum</name>
    <dbReference type="NCBI Taxonomy" id="213312"/>
    <lineage>
        <taxon>Bacteria</taxon>
        <taxon>Pseudomonadati</taxon>
        <taxon>Pseudomonadota</taxon>
        <taxon>Betaproteobacteria</taxon>
        <taxon>Burkholderiales</taxon>
        <taxon>Oxalobacteraceae</taxon>
        <taxon>Herbaspirillum</taxon>
    </lineage>
</organism>
<dbReference type="InterPro" id="IPR029068">
    <property type="entry name" value="Glyas_Bleomycin-R_OHBP_Dase"/>
</dbReference>
<feature type="domain" description="Glyoxalase-like" evidence="1">
    <location>
        <begin position="11"/>
        <end position="184"/>
    </location>
</feature>
<proteinExistence type="predicted"/>
<dbReference type="InterPro" id="IPR025870">
    <property type="entry name" value="Glyoxalase-like_dom"/>
</dbReference>
<dbReference type="EMBL" id="JAQQFM010000008">
    <property type="protein sequence ID" value="MFL9926449.1"/>
    <property type="molecule type" value="Genomic_DNA"/>
</dbReference>
<evidence type="ECO:0000313" key="2">
    <source>
        <dbReference type="EMBL" id="MFL9926449.1"/>
    </source>
</evidence>
<sequence length="221" mass="23643">MKTPQAHTCPDHMVVTAPTLAAGIDWVAQKLGVAPRIGGEHIKLGTHNALLRLGPQFYLEVIAINPAAPPLSPPRARWFGLDRIKADDAPRLAHWVARTDDIHAASAASPIATGLIEEMSRGPLHWLISIAADGSLPMAGLMPSLIQWQAEPHPAQALPELGCSLHTLEIRHPQAVEIHRALQAIGLQQSDPVAQAISIVPDLRIGLHAQILTAGGLRTLD</sequence>
<gene>
    <name evidence="2" type="ORF">PQR62_19390</name>
</gene>
<accession>A0ABW9ADX0</accession>
<dbReference type="Gene3D" id="3.10.180.10">
    <property type="entry name" value="2,3-Dihydroxybiphenyl 1,2-Dioxygenase, domain 1"/>
    <property type="match status" value="1"/>
</dbReference>